<dbReference type="Gene3D" id="1.10.340.70">
    <property type="match status" value="1"/>
</dbReference>
<accession>A0A165B9D9</accession>
<name>A0A165B9D9_9APHY</name>
<organism evidence="3 4">
    <name type="scientific">Laetiporus sulphureus 93-53</name>
    <dbReference type="NCBI Taxonomy" id="1314785"/>
    <lineage>
        <taxon>Eukaryota</taxon>
        <taxon>Fungi</taxon>
        <taxon>Dikarya</taxon>
        <taxon>Basidiomycota</taxon>
        <taxon>Agaricomycotina</taxon>
        <taxon>Agaricomycetes</taxon>
        <taxon>Polyporales</taxon>
        <taxon>Laetiporus</taxon>
    </lineage>
</organism>
<dbReference type="GeneID" id="63822250"/>
<evidence type="ECO:0000313" key="4">
    <source>
        <dbReference type="Proteomes" id="UP000076871"/>
    </source>
</evidence>
<dbReference type="RefSeq" id="XP_040758288.1">
    <property type="nucleotide sequence ID" value="XM_040905220.1"/>
</dbReference>
<feature type="domain" description="Integrase zinc-binding" evidence="2">
    <location>
        <begin position="94"/>
        <end position="127"/>
    </location>
</feature>
<dbReference type="STRING" id="1314785.A0A165B9D9"/>
<keyword evidence="4" id="KW-1185">Reference proteome</keyword>
<gene>
    <name evidence="3" type="ORF">LAESUDRAFT_665976</name>
</gene>
<dbReference type="Proteomes" id="UP000076871">
    <property type="component" value="Unassembled WGS sequence"/>
</dbReference>
<dbReference type="AlphaFoldDB" id="A0A165B9D9"/>
<dbReference type="InterPro" id="IPR041588">
    <property type="entry name" value="Integrase_H2C2"/>
</dbReference>
<evidence type="ECO:0000256" key="1">
    <source>
        <dbReference type="SAM" id="MobiDB-lite"/>
    </source>
</evidence>
<feature type="non-terminal residue" evidence="3">
    <location>
        <position position="128"/>
    </location>
</feature>
<sequence>MADDDIADPSELPRGRSGSDNLPADRVLDIISESTDGVVLGDALRGKYSDDAFYAQILASPSHFKNFRVQHGLVLLHDNGRLLLCIPNVLINGRSAREMVIAHAHSLLAHLGAHKTLGLLRDHVWWKT</sequence>
<protein>
    <recommendedName>
        <fullName evidence="2">Integrase zinc-binding domain-containing protein</fullName>
    </recommendedName>
</protein>
<dbReference type="InParanoid" id="A0A165B9D9"/>
<evidence type="ECO:0000259" key="2">
    <source>
        <dbReference type="Pfam" id="PF17921"/>
    </source>
</evidence>
<evidence type="ECO:0000313" key="3">
    <source>
        <dbReference type="EMBL" id="KZT00548.1"/>
    </source>
</evidence>
<proteinExistence type="predicted"/>
<dbReference type="OrthoDB" id="3249394at2759"/>
<dbReference type="Pfam" id="PF17921">
    <property type="entry name" value="Integrase_H2C2"/>
    <property type="match status" value="1"/>
</dbReference>
<dbReference type="EMBL" id="KV427683">
    <property type="protein sequence ID" value="KZT00548.1"/>
    <property type="molecule type" value="Genomic_DNA"/>
</dbReference>
<reference evidence="3 4" key="1">
    <citation type="journal article" date="2016" name="Mol. Biol. Evol.">
        <title>Comparative Genomics of Early-Diverging Mushroom-Forming Fungi Provides Insights into the Origins of Lignocellulose Decay Capabilities.</title>
        <authorList>
            <person name="Nagy L.G."/>
            <person name="Riley R."/>
            <person name="Tritt A."/>
            <person name="Adam C."/>
            <person name="Daum C."/>
            <person name="Floudas D."/>
            <person name="Sun H."/>
            <person name="Yadav J.S."/>
            <person name="Pangilinan J."/>
            <person name="Larsson K.H."/>
            <person name="Matsuura K."/>
            <person name="Barry K."/>
            <person name="Labutti K."/>
            <person name="Kuo R."/>
            <person name="Ohm R.A."/>
            <person name="Bhattacharya S.S."/>
            <person name="Shirouzu T."/>
            <person name="Yoshinaga Y."/>
            <person name="Martin F.M."/>
            <person name="Grigoriev I.V."/>
            <person name="Hibbett D.S."/>
        </authorList>
    </citation>
    <scope>NUCLEOTIDE SEQUENCE [LARGE SCALE GENOMIC DNA]</scope>
    <source>
        <strain evidence="3 4">93-53</strain>
    </source>
</reference>
<feature type="region of interest" description="Disordered" evidence="1">
    <location>
        <begin position="1"/>
        <end position="23"/>
    </location>
</feature>